<dbReference type="Gene3D" id="1.10.10.60">
    <property type="entry name" value="Homeodomain-like"/>
    <property type="match status" value="1"/>
</dbReference>
<dbReference type="PROSITE" id="PS00041">
    <property type="entry name" value="HTH_ARAC_FAMILY_1"/>
    <property type="match status" value="1"/>
</dbReference>
<dbReference type="PANTHER" id="PTHR43130">
    <property type="entry name" value="ARAC-FAMILY TRANSCRIPTIONAL REGULATOR"/>
    <property type="match status" value="1"/>
</dbReference>
<feature type="domain" description="HTH araC/xylS-type" evidence="4">
    <location>
        <begin position="251"/>
        <end position="349"/>
    </location>
</feature>
<dbReference type="InterPro" id="IPR002818">
    <property type="entry name" value="DJ-1/PfpI"/>
</dbReference>
<sequence length="356" mass="38509">MDGIDCDDGEVSAPRTIVFVVFQGMRISELAGPLDVFGLLNDLASRPAQQLPEELRWDAPAAEGDPDTPPYRLLIASPRGCPITVDGGLTLAVGHSLQDIAAGDDFDTMVVVGGDVFGPGAADVVPELPALARKARRVTSVCAGALLLASAGLLDGYRATTHWASTGILAERFPCVTVEPDRIYVRDRNRWTSAGMSAGVDLALALVEDDHGREVTAMIARAYVVFSRRPGGQAQFSAQLRARTAKTPTIRDVQQWLPDHLGEDLAVATLARRTAMSERAFARAFRAETGVTPAAFIEDLRVEAARRLLESTQLTVGAIARQIGYRHGETLHRVFARRLGTTPERYRQHFTILDTG</sequence>
<accession>A0A542E7C9</accession>
<organism evidence="5 6">
    <name type="scientific">Kribbella jejuensis</name>
    <dbReference type="NCBI Taxonomy" id="236068"/>
    <lineage>
        <taxon>Bacteria</taxon>
        <taxon>Bacillati</taxon>
        <taxon>Actinomycetota</taxon>
        <taxon>Actinomycetes</taxon>
        <taxon>Propionibacteriales</taxon>
        <taxon>Kribbellaceae</taxon>
        <taxon>Kribbella</taxon>
    </lineage>
</organism>
<dbReference type="InterPro" id="IPR029062">
    <property type="entry name" value="Class_I_gatase-like"/>
</dbReference>
<keyword evidence="6" id="KW-1185">Reference proteome</keyword>
<keyword evidence="2" id="KW-0238">DNA-binding</keyword>
<dbReference type="AlphaFoldDB" id="A0A542E7C9"/>
<proteinExistence type="predicted"/>
<protein>
    <submittedName>
        <fullName evidence="5">Transcriptional regulator GlxA family with amidase domain</fullName>
    </submittedName>
</protein>
<keyword evidence="3" id="KW-0804">Transcription</keyword>
<dbReference type="InterPro" id="IPR009057">
    <property type="entry name" value="Homeodomain-like_sf"/>
</dbReference>
<dbReference type="InterPro" id="IPR018062">
    <property type="entry name" value="HTH_AraC-typ_CS"/>
</dbReference>
<evidence type="ECO:0000256" key="2">
    <source>
        <dbReference type="ARBA" id="ARBA00023125"/>
    </source>
</evidence>
<dbReference type="Proteomes" id="UP000316298">
    <property type="component" value="Unassembled WGS sequence"/>
</dbReference>
<dbReference type="GO" id="GO:0043565">
    <property type="term" value="F:sequence-specific DNA binding"/>
    <property type="evidence" value="ECO:0007669"/>
    <property type="project" value="InterPro"/>
</dbReference>
<evidence type="ECO:0000256" key="3">
    <source>
        <dbReference type="ARBA" id="ARBA00023163"/>
    </source>
</evidence>
<dbReference type="GO" id="GO:0003700">
    <property type="term" value="F:DNA-binding transcription factor activity"/>
    <property type="evidence" value="ECO:0007669"/>
    <property type="project" value="InterPro"/>
</dbReference>
<name>A0A542E7C9_9ACTN</name>
<dbReference type="InterPro" id="IPR018060">
    <property type="entry name" value="HTH_AraC"/>
</dbReference>
<dbReference type="Gene3D" id="3.40.50.880">
    <property type="match status" value="1"/>
</dbReference>
<evidence type="ECO:0000259" key="4">
    <source>
        <dbReference type="PROSITE" id="PS01124"/>
    </source>
</evidence>
<evidence type="ECO:0000313" key="5">
    <source>
        <dbReference type="EMBL" id="TQJ11252.1"/>
    </source>
</evidence>
<dbReference type="Pfam" id="PF01965">
    <property type="entry name" value="DJ-1_PfpI"/>
    <property type="match status" value="1"/>
</dbReference>
<evidence type="ECO:0000256" key="1">
    <source>
        <dbReference type="ARBA" id="ARBA00023015"/>
    </source>
</evidence>
<evidence type="ECO:0000313" key="6">
    <source>
        <dbReference type="Proteomes" id="UP000316298"/>
    </source>
</evidence>
<reference evidence="5 6" key="1">
    <citation type="submission" date="2019-06" db="EMBL/GenBank/DDBJ databases">
        <title>Sequencing the genomes of 1000 actinobacteria strains.</title>
        <authorList>
            <person name="Klenk H.-P."/>
        </authorList>
    </citation>
    <scope>NUCLEOTIDE SEQUENCE [LARGE SCALE GENOMIC DNA]</scope>
    <source>
        <strain evidence="5 6">DSM 17305</strain>
    </source>
</reference>
<comment type="caution">
    <text evidence="5">The sequence shown here is derived from an EMBL/GenBank/DDBJ whole genome shotgun (WGS) entry which is preliminary data.</text>
</comment>
<gene>
    <name evidence="5" type="ORF">FB475_4161</name>
</gene>
<dbReference type="OrthoDB" id="3992151at2"/>
<dbReference type="Pfam" id="PF12833">
    <property type="entry name" value="HTH_18"/>
    <property type="match status" value="1"/>
</dbReference>
<dbReference type="InterPro" id="IPR052158">
    <property type="entry name" value="INH-QAR"/>
</dbReference>
<dbReference type="EMBL" id="VFMM01000002">
    <property type="protein sequence ID" value="TQJ11252.1"/>
    <property type="molecule type" value="Genomic_DNA"/>
</dbReference>
<dbReference type="PANTHER" id="PTHR43130:SF3">
    <property type="entry name" value="HTH-TYPE TRANSCRIPTIONAL REGULATOR RV1931C"/>
    <property type="match status" value="1"/>
</dbReference>
<dbReference type="SUPFAM" id="SSF52317">
    <property type="entry name" value="Class I glutamine amidotransferase-like"/>
    <property type="match status" value="1"/>
</dbReference>
<dbReference type="SMART" id="SM00342">
    <property type="entry name" value="HTH_ARAC"/>
    <property type="match status" value="1"/>
</dbReference>
<dbReference type="PROSITE" id="PS01124">
    <property type="entry name" value="HTH_ARAC_FAMILY_2"/>
    <property type="match status" value="1"/>
</dbReference>
<keyword evidence="1" id="KW-0805">Transcription regulation</keyword>
<dbReference type="SUPFAM" id="SSF46689">
    <property type="entry name" value="Homeodomain-like"/>
    <property type="match status" value="2"/>
</dbReference>